<dbReference type="AlphaFoldDB" id="A0A9W5AMN9"/>
<evidence type="ECO:0000313" key="3">
    <source>
        <dbReference type="Proteomes" id="UP000052245"/>
    </source>
</evidence>
<proteinExistence type="predicted"/>
<evidence type="ECO:0000313" key="2">
    <source>
        <dbReference type="EMBL" id="CUU74519.1"/>
    </source>
</evidence>
<protein>
    <submittedName>
        <fullName evidence="2">Uncharacterized protein</fullName>
    </submittedName>
</protein>
<dbReference type="EMBL" id="FAVC01000001">
    <property type="protein sequence ID" value="CUU74519.1"/>
    <property type="molecule type" value="Genomic_DNA"/>
</dbReference>
<dbReference type="Proteomes" id="UP000052245">
    <property type="component" value="Unassembled WGS sequence"/>
</dbReference>
<accession>A0A9W5AMN9</accession>
<organism evidence="2 3">
    <name type="scientific">Campylobacter hyointestinalis subsp. hyointestinalis</name>
    <dbReference type="NCBI Taxonomy" id="91352"/>
    <lineage>
        <taxon>Bacteria</taxon>
        <taxon>Pseudomonadati</taxon>
        <taxon>Campylobacterota</taxon>
        <taxon>Epsilonproteobacteria</taxon>
        <taxon>Campylobacterales</taxon>
        <taxon>Campylobacteraceae</taxon>
        <taxon>Campylobacter</taxon>
    </lineage>
</organism>
<sequence length="337" mass="37240">MGGVAKSVGKGLTKVVRETTRLVSDVFIKIPAEISLRPVKELGGLIGGDIGNIISESADIGLNGARYIGNAMTKTAAGSMGMLLGQSGAKAEFKESLKQTVQIAFVAAAIVGAIYTMQWYAIPAIIIYADGLVNQGGLTYATISAMGNLEEAIFNSNNINKYKDEIYATVMMISTMVTSYAAFSFVGQMVSPFMPTYVSTALSYAQYAYSGYQVYTAYQTISTANERYKKMYEEWAKRINEYYDSLQRARQIFYDIITSSEMYRYFAGGDIYNSTSPGGSQFAPLTVNEPYAYILSQPKSDRSQYEEINTYSMGRQYEYMAGSESYMYSVNPNMKWG</sequence>
<evidence type="ECO:0000256" key="1">
    <source>
        <dbReference type="SAM" id="Phobius"/>
    </source>
</evidence>
<keyword evidence="1" id="KW-0812">Transmembrane</keyword>
<feature type="transmembrane region" description="Helical" evidence="1">
    <location>
        <begin position="103"/>
        <end position="129"/>
    </location>
</feature>
<reference evidence="2 3" key="1">
    <citation type="submission" date="2015-11" db="EMBL/GenBank/DDBJ databases">
        <authorList>
            <consortium name="Pathogen Informatics"/>
        </authorList>
    </citation>
    <scope>NUCLEOTIDE SEQUENCE [LARGE SCALE GENOMIC DNA]</scope>
    <source>
        <strain evidence="2 3">007A-0283</strain>
    </source>
</reference>
<keyword evidence="1" id="KW-0472">Membrane</keyword>
<name>A0A9W5AMN9_CAMHY</name>
<comment type="caution">
    <text evidence="2">The sequence shown here is derived from an EMBL/GenBank/DDBJ whole genome shotgun (WGS) entry which is preliminary data.</text>
</comment>
<gene>
    <name evidence="2" type="ORF">ERS739223_00465</name>
</gene>
<keyword evidence="1" id="KW-1133">Transmembrane helix</keyword>
<feature type="transmembrane region" description="Helical" evidence="1">
    <location>
        <begin position="166"/>
        <end position="186"/>
    </location>
</feature>